<organism evidence="1">
    <name type="scientific">Arundo donax</name>
    <name type="common">Giant reed</name>
    <name type="synonym">Donax arundinaceus</name>
    <dbReference type="NCBI Taxonomy" id="35708"/>
    <lineage>
        <taxon>Eukaryota</taxon>
        <taxon>Viridiplantae</taxon>
        <taxon>Streptophyta</taxon>
        <taxon>Embryophyta</taxon>
        <taxon>Tracheophyta</taxon>
        <taxon>Spermatophyta</taxon>
        <taxon>Magnoliopsida</taxon>
        <taxon>Liliopsida</taxon>
        <taxon>Poales</taxon>
        <taxon>Poaceae</taxon>
        <taxon>PACMAD clade</taxon>
        <taxon>Arundinoideae</taxon>
        <taxon>Arundineae</taxon>
        <taxon>Arundo</taxon>
    </lineage>
</organism>
<dbReference type="EMBL" id="GBRH01208609">
    <property type="protein sequence ID" value="JAD89286.1"/>
    <property type="molecule type" value="Transcribed_RNA"/>
</dbReference>
<evidence type="ECO:0000313" key="1">
    <source>
        <dbReference type="EMBL" id="JAD89286.1"/>
    </source>
</evidence>
<dbReference type="AlphaFoldDB" id="A0A0A9DN93"/>
<name>A0A0A9DN93_ARUDO</name>
<accession>A0A0A9DN93</accession>
<sequence>MSFSRASDGRPIISSVFSQTRCEVSRLCASSDAFIGLQSYEMQAQTGQSSDFNISQYSRTWGSDAANSVLLEPS</sequence>
<reference evidence="1" key="1">
    <citation type="submission" date="2014-09" db="EMBL/GenBank/DDBJ databases">
        <authorList>
            <person name="Magalhaes I.L.F."/>
            <person name="Oliveira U."/>
            <person name="Santos F.R."/>
            <person name="Vidigal T.H.D.A."/>
            <person name="Brescovit A.D."/>
            <person name="Santos A.J."/>
        </authorList>
    </citation>
    <scope>NUCLEOTIDE SEQUENCE</scope>
    <source>
        <tissue evidence="1">Shoot tissue taken approximately 20 cm above the soil surface</tissue>
    </source>
</reference>
<reference evidence="1" key="2">
    <citation type="journal article" date="2015" name="Data Brief">
        <title>Shoot transcriptome of the giant reed, Arundo donax.</title>
        <authorList>
            <person name="Barrero R.A."/>
            <person name="Guerrero F.D."/>
            <person name="Moolhuijzen P."/>
            <person name="Goolsby J.A."/>
            <person name="Tidwell J."/>
            <person name="Bellgard S.E."/>
            <person name="Bellgard M.I."/>
        </authorList>
    </citation>
    <scope>NUCLEOTIDE SEQUENCE</scope>
    <source>
        <tissue evidence="1">Shoot tissue taken approximately 20 cm above the soil surface</tissue>
    </source>
</reference>
<proteinExistence type="predicted"/>
<protein>
    <submittedName>
        <fullName evidence="1">Uncharacterized protein</fullName>
    </submittedName>
</protein>